<keyword evidence="11" id="KW-0808">Transferase</keyword>
<dbReference type="SUPFAM" id="SSF53448">
    <property type="entry name" value="Nucleotide-diphospho-sugar transferases"/>
    <property type="match status" value="1"/>
</dbReference>
<comment type="catalytic activity">
    <reaction evidence="1">
        <text>an N-acylneuraminate + CTP = a CMP-N-acyl-beta-neuraminate + diphosphate</text>
        <dbReference type="Rhea" id="RHEA:11344"/>
        <dbReference type="ChEBI" id="CHEBI:33019"/>
        <dbReference type="ChEBI" id="CHEBI:37563"/>
        <dbReference type="ChEBI" id="CHEBI:60073"/>
        <dbReference type="ChEBI" id="CHEBI:68671"/>
        <dbReference type="EC" id="2.7.7.43"/>
    </reaction>
</comment>
<evidence type="ECO:0000256" key="3">
    <source>
        <dbReference type="ARBA" id="ARBA00005141"/>
    </source>
</evidence>
<evidence type="ECO:0000313" key="12">
    <source>
        <dbReference type="Proteomes" id="UP000824220"/>
    </source>
</evidence>
<dbReference type="EC" id="2.7.7.43" evidence="7"/>
<dbReference type="Gene3D" id="3.40.50.1000">
    <property type="entry name" value="HAD superfamily/HAD-like"/>
    <property type="match status" value="1"/>
</dbReference>
<dbReference type="SFLD" id="SFLDG01138">
    <property type="entry name" value="C1.6.2:_Deoxy-d-mannose-octulo"/>
    <property type="match status" value="1"/>
</dbReference>
<evidence type="ECO:0000256" key="10">
    <source>
        <dbReference type="ARBA" id="ARBA00022842"/>
    </source>
</evidence>
<dbReference type="Gene3D" id="3.90.550.10">
    <property type="entry name" value="Spore Coat Polysaccharide Biosynthesis Protein SpsA, Chain A"/>
    <property type="match status" value="1"/>
</dbReference>
<dbReference type="Pfam" id="PF02348">
    <property type="entry name" value="CTP_transf_3"/>
    <property type="match status" value="1"/>
</dbReference>
<dbReference type="CDD" id="cd02513">
    <property type="entry name" value="CMP-NeuAc_Synthase"/>
    <property type="match status" value="1"/>
</dbReference>
<dbReference type="InterPro" id="IPR023214">
    <property type="entry name" value="HAD_sf"/>
</dbReference>
<evidence type="ECO:0000256" key="5">
    <source>
        <dbReference type="ARBA" id="ARBA00010726"/>
    </source>
</evidence>
<dbReference type="AlphaFoldDB" id="A0A9D2KH36"/>
<evidence type="ECO:0000256" key="2">
    <source>
        <dbReference type="ARBA" id="ARBA00001946"/>
    </source>
</evidence>
<comment type="caution">
    <text evidence="11">The sequence shown here is derived from an EMBL/GenBank/DDBJ whole genome shotgun (WGS) entry which is preliminary data.</text>
</comment>
<accession>A0A9D2KH36</accession>
<dbReference type="Proteomes" id="UP000824220">
    <property type="component" value="Unassembled WGS sequence"/>
</dbReference>
<evidence type="ECO:0000256" key="7">
    <source>
        <dbReference type="ARBA" id="ARBA00012491"/>
    </source>
</evidence>
<keyword evidence="8" id="KW-0479">Metal-binding</keyword>
<name>A0A9D2KH36_9MICO</name>
<dbReference type="SFLD" id="SFLDG01136">
    <property type="entry name" value="C1.6:_Phosphoserine_Phosphatas"/>
    <property type="match status" value="1"/>
</dbReference>
<organism evidence="11 12">
    <name type="scientific">Candidatus Microbacterium stercoravium</name>
    <dbReference type="NCBI Taxonomy" id="2838697"/>
    <lineage>
        <taxon>Bacteria</taxon>
        <taxon>Bacillati</taxon>
        <taxon>Actinomycetota</taxon>
        <taxon>Actinomycetes</taxon>
        <taxon>Micrococcales</taxon>
        <taxon>Microbacteriaceae</taxon>
        <taxon>Microbacterium</taxon>
    </lineage>
</organism>
<comment type="subunit">
    <text evidence="6">Homotetramer.</text>
</comment>
<dbReference type="InterPro" id="IPR003329">
    <property type="entry name" value="Cytidylyl_trans"/>
</dbReference>
<dbReference type="EMBL" id="DXAM01000051">
    <property type="protein sequence ID" value="HJA03961.1"/>
    <property type="molecule type" value="Genomic_DNA"/>
</dbReference>
<evidence type="ECO:0000256" key="8">
    <source>
        <dbReference type="ARBA" id="ARBA00022723"/>
    </source>
</evidence>
<evidence type="ECO:0000313" key="11">
    <source>
        <dbReference type="EMBL" id="HJA03961.1"/>
    </source>
</evidence>
<dbReference type="PANTHER" id="PTHR21485:SF3">
    <property type="entry name" value="N-ACYLNEURAMINATE CYTIDYLYLTRANSFERASE"/>
    <property type="match status" value="1"/>
</dbReference>
<evidence type="ECO:0000256" key="9">
    <source>
        <dbReference type="ARBA" id="ARBA00022801"/>
    </source>
</evidence>
<keyword evidence="10" id="KW-0460">Magnesium</keyword>
<dbReference type="InterPro" id="IPR050793">
    <property type="entry name" value="CMP-NeuNAc_synthase"/>
</dbReference>
<dbReference type="Pfam" id="PF08282">
    <property type="entry name" value="Hydrolase_3"/>
    <property type="match status" value="1"/>
</dbReference>
<protein>
    <recommendedName>
        <fullName evidence="7">N-acylneuraminate cytidylyltransferase</fullName>
        <ecNumber evidence="7">2.7.7.43</ecNumber>
    </recommendedName>
</protein>
<evidence type="ECO:0000256" key="1">
    <source>
        <dbReference type="ARBA" id="ARBA00001862"/>
    </source>
</evidence>
<dbReference type="GO" id="GO:0046872">
    <property type="term" value="F:metal ion binding"/>
    <property type="evidence" value="ECO:0007669"/>
    <property type="project" value="UniProtKB-KW"/>
</dbReference>
<dbReference type="InterPro" id="IPR036412">
    <property type="entry name" value="HAD-like_sf"/>
</dbReference>
<comment type="cofactor">
    <cofactor evidence="2">
        <name>Mg(2+)</name>
        <dbReference type="ChEBI" id="CHEBI:18420"/>
    </cofactor>
</comment>
<keyword evidence="11" id="KW-0548">Nucleotidyltransferase</keyword>
<dbReference type="GO" id="GO:0008781">
    <property type="term" value="F:N-acylneuraminate cytidylyltransferase activity"/>
    <property type="evidence" value="ECO:0007669"/>
    <property type="project" value="UniProtKB-EC"/>
</dbReference>
<comment type="similarity">
    <text evidence="4">Belongs to the KdsC family.</text>
</comment>
<evidence type="ECO:0000256" key="6">
    <source>
        <dbReference type="ARBA" id="ARBA00011881"/>
    </source>
</evidence>
<dbReference type="SUPFAM" id="SSF56784">
    <property type="entry name" value="HAD-like"/>
    <property type="match status" value="1"/>
</dbReference>
<dbReference type="InterPro" id="IPR010023">
    <property type="entry name" value="KdsC_fam"/>
</dbReference>
<dbReference type="SFLD" id="SFLDS00003">
    <property type="entry name" value="Haloacid_Dehalogenase"/>
    <property type="match status" value="1"/>
</dbReference>
<evidence type="ECO:0000256" key="4">
    <source>
        <dbReference type="ARBA" id="ARBA00005893"/>
    </source>
</evidence>
<reference evidence="11" key="2">
    <citation type="submission" date="2021-04" db="EMBL/GenBank/DDBJ databases">
        <authorList>
            <person name="Gilroy R."/>
        </authorList>
    </citation>
    <scope>NUCLEOTIDE SEQUENCE</scope>
    <source>
        <strain evidence="11">ChiHjej8B7-3636</strain>
    </source>
</reference>
<proteinExistence type="inferred from homology"/>
<dbReference type="InterPro" id="IPR029044">
    <property type="entry name" value="Nucleotide-diphossugar_trans"/>
</dbReference>
<reference evidence="11" key="1">
    <citation type="journal article" date="2021" name="PeerJ">
        <title>Extensive microbial diversity within the chicken gut microbiome revealed by metagenomics and culture.</title>
        <authorList>
            <person name="Gilroy R."/>
            <person name="Ravi A."/>
            <person name="Getino M."/>
            <person name="Pursley I."/>
            <person name="Horton D.L."/>
            <person name="Alikhan N.F."/>
            <person name="Baker D."/>
            <person name="Gharbi K."/>
            <person name="Hall N."/>
            <person name="Watson M."/>
            <person name="Adriaenssens E.M."/>
            <person name="Foster-Nyarko E."/>
            <person name="Jarju S."/>
            <person name="Secka A."/>
            <person name="Antonio M."/>
            <person name="Oren A."/>
            <person name="Chaudhuri R.R."/>
            <person name="La Ragione R."/>
            <person name="Hildebrand F."/>
            <person name="Pallen M.J."/>
        </authorList>
    </citation>
    <scope>NUCLEOTIDE SEQUENCE</scope>
    <source>
        <strain evidence="11">ChiHjej8B7-3636</strain>
    </source>
</reference>
<comment type="similarity">
    <text evidence="5">Belongs to the CMP-NeuNAc synthase family.</text>
</comment>
<dbReference type="GO" id="GO:0016788">
    <property type="term" value="F:hydrolase activity, acting on ester bonds"/>
    <property type="evidence" value="ECO:0007669"/>
    <property type="project" value="InterPro"/>
</dbReference>
<sequence length="393" mass="42209">MRGETVAIIPARGGSKGVPRKNTLRVGGIPLVARAVRAAHEAPAIDRVVVTTDDDEIAEIAERWGAEIVRRPGPLADDAARSEDAVLHAVGVLAERGVRIDVIAFLQATSPFIPSRALAEAVCRVRSGSADSVFAARESYEFCWVDDGGEARAVGHDRDHRPRRQDRDPRFVETGAFYVFRADGFRASRHRFFGRTSIAPVPAPFAIEIDTIGELDAARALAPLADADRADPIDVDAVVTDFDGVHTDDTAAVDEYGEEHVRVSRSDGMGVRMLREAGIPVLILSTERNHVVARRAEKLGVDVLHGQGDKRAALEAWAGRRGIAPTNIAYVGNDVNDLGCLEAVGWPIVVPGSHPLATAAARLVLSRRGGHGAVRELAERVLAARITPTEGTR</sequence>
<dbReference type="PANTHER" id="PTHR21485">
    <property type="entry name" value="HAD SUPERFAMILY MEMBERS CMAS AND KDSC"/>
    <property type="match status" value="1"/>
</dbReference>
<keyword evidence="9" id="KW-0378">Hydrolase</keyword>
<gene>
    <name evidence="11" type="ORF">H9800_03790</name>
</gene>
<comment type="pathway">
    <text evidence="3">Amino-sugar metabolism; N-acetylneuraminate metabolism.</text>
</comment>